<evidence type="ECO:0000313" key="2">
    <source>
        <dbReference type="Proteomes" id="UP000054477"/>
    </source>
</evidence>
<reference evidence="2" key="2">
    <citation type="submission" date="2015-01" db="EMBL/GenBank/DDBJ databases">
        <title>Evolutionary Origins and Diversification of the Mycorrhizal Mutualists.</title>
        <authorList>
            <consortium name="DOE Joint Genome Institute"/>
            <consortium name="Mycorrhizal Genomics Consortium"/>
            <person name="Kohler A."/>
            <person name="Kuo A."/>
            <person name="Nagy L.G."/>
            <person name="Floudas D."/>
            <person name="Copeland A."/>
            <person name="Barry K.W."/>
            <person name="Cichocki N."/>
            <person name="Veneault-Fourrey C."/>
            <person name="LaButti K."/>
            <person name="Lindquist E.A."/>
            <person name="Lipzen A."/>
            <person name="Lundell T."/>
            <person name="Morin E."/>
            <person name="Murat C."/>
            <person name="Riley R."/>
            <person name="Ohm R."/>
            <person name="Sun H."/>
            <person name="Tunlid A."/>
            <person name="Henrissat B."/>
            <person name="Grigoriev I.V."/>
            <person name="Hibbett D.S."/>
            <person name="Martin F."/>
        </authorList>
    </citation>
    <scope>NUCLEOTIDE SEQUENCE [LARGE SCALE GENOMIC DNA]</scope>
    <source>
        <strain evidence="2">LaAM-08-1</strain>
    </source>
</reference>
<dbReference type="Proteomes" id="UP000054477">
    <property type="component" value="Unassembled WGS sequence"/>
</dbReference>
<name>A0A0C9X432_9AGAR</name>
<dbReference type="EMBL" id="KN839025">
    <property type="protein sequence ID" value="KIJ91307.1"/>
    <property type="molecule type" value="Genomic_DNA"/>
</dbReference>
<reference evidence="1 2" key="1">
    <citation type="submission" date="2014-04" db="EMBL/GenBank/DDBJ databases">
        <authorList>
            <consortium name="DOE Joint Genome Institute"/>
            <person name="Kuo A."/>
            <person name="Kohler A."/>
            <person name="Nagy L.G."/>
            <person name="Floudas D."/>
            <person name="Copeland A."/>
            <person name="Barry K.W."/>
            <person name="Cichocki N."/>
            <person name="Veneault-Fourrey C."/>
            <person name="LaButti K."/>
            <person name="Lindquist E.A."/>
            <person name="Lipzen A."/>
            <person name="Lundell T."/>
            <person name="Morin E."/>
            <person name="Murat C."/>
            <person name="Sun H."/>
            <person name="Tunlid A."/>
            <person name="Henrissat B."/>
            <person name="Grigoriev I.V."/>
            <person name="Hibbett D.S."/>
            <person name="Martin F."/>
            <person name="Nordberg H.P."/>
            <person name="Cantor M.N."/>
            <person name="Hua S.X."/>
        </authorList>
    </citation>
    <scope>NUCLEOTIDE SEQUENCE [LARGE SCALE GENOMIC DNA]</scope>
    <source>
        <strain evidence="1 2">LaAM-08-1</strain>
    </source>
</reference>
<dbReference type="HOGENOM" id="CLU_2347018_0_0_1"/>
<proteinExistence type="predicted"/>
<dbReference type="AlphaFoldDB" id="A0A0C9X432"/>
<accession>A0A0C9X432</accession>
<sequence length="106" mass="12332">MEQHCREFHQRSHQNACQCTVHPMPYGISWGNIAENFTNVTPPAIGLSTRLSEGKKRMHCFNVTLDNFIDRIRRCAISRIMEIRCLRIRSAVGLRGPVPKTYHLRR</sequence>
<protein>
    <submittedName>
        <fullName evidence="1">Uncharacterized protein</fullName>
    </submittedName>
</protein>
<gene>
    <name evidence="1" type="ORF">K443DRAFT_686150</name>
</gene>
<keyword evidence="2" id="KW-1185">Reference proteome</keyword>
<organism evidence="1 2">
    <name type="scientific">Laccaria amethystina LaAM-08-1</name>
    <dbReference type="NCBI Taxonomy" id="1095629"/>
    <lineage>
        <taxon>Eukaryota</taxon>
        <taxon>Fungi</taxon>
        <taxon>Dikarya</taxon>
        <taxon>Basidiomycota</taxon>
        <taxon>Agaricomycotina</taxon>
        <taxon>Agaricomycetes</taxon>
        <taxon>Agaricomycetidae</taxon>
        <taxon>Agaricales</taxon>
        <taxon>Agaricineae</taxon>
        <taxon>Hydnangiaceae</taxon>
        <taxon>Laccaria</taxon>
    </lineage>
</organism>
<evidence type="ECO:0000313" key="1">
    <source>
        <dbReference type="EMBL" id="KIJ91307.1"/>
    </source>
</evidence>